<comment type="subcellular location">
    <subcellularLocation>
        <location evidence="1 12">Cell membrane</location>
        <topology evidence="1 12">Multi-pass membrane protein</topology>
    </subcellularLocation>
</comment>
<dbReference type="PANTHER" id="PTHR28259:SF1">
    <property type="entry name" value="FLUORIDE EXPORT PROTEIN 1-RELATED"/>
    <property type="match status" value="1"/>
</dbReference>
<keyword evidence="4 12" id="KW-0812">Transmembrane</keyword>
<dbReference type="GO" id="GO:0005886">
    <property type="term" value="C:plasma membrane"/>
    <property type="evidence" value="ECO:0007669"/>
    <property type="project" value="UniProtKB-SubCell"/>
</dbReference>
<dbReference type="KEGG" id="slan:GV829_13760"/>
<dbReference type="GO" id="GO:0046872">
    <property type="term" value="F:metal ion binding"/>
    <property type="evidence" value="ECO:0007669"/>
    <property type="project" value="UniProtKB-KW"/>
</dbReference>
<dbReference type="AlphaFoldDB" id="A0A6M4B1S4"/>
<keyword evidence="7 12" id="KW-0406">Ion transport</keyword>
<comment type="function">
    <text evidence="12">Fluoride-specific ion channel. Important for reducing fluoride concentration in the cell, thus reducing its toxicity.</text>
</comment>
<dbReference type="Pfam" id="PF02537">
    <property type="entry name" value="CRCB"/>
    <property type="match status" value="1"/>
</dbReference>
<evidence type="ECO:0000256" key="6">
    <source>
        <dbReference type="ARBA" id="ARBA00023053"/>
    </source>
</evidence>
<name>A0A6M4B1S4_9SPHN</name>
<feature type="binding site" evidence="12">
    <location>
        <position position="81"/>
    </location>
    <ligand>
        <name>Na(+)</name>
        <dbReference type="ChEBI" id="CHEBI:29101"/>
        <note>structural</note>
    </ligand>
</feature>
<dbReference type="Proteomes" id="UP000503018">
    <property type="component" value="Chromosome"/>
</dbReference>
<gene>
    <name evidence="12 13" type="primary">crcB</name>
    <name evidence="12" type="synonym">fluC</name>
    <name evidence="13" type="ORF">GV829_13760</name>
</gene>
<evidence type="ECO:0000256" key="5">
    <source>
        <dbReference type="ARBA" id="ARBA00022989"/>
    </source>
</evidence>
<keyword evidence="12" id="KW-0479">Metal-binding</keyword>
<reference evidence="13 14" key="1">
    <citation type="submission" date="2020-01" db="EMBL/GenBank/DDBJ databases">
        <title>Sphingomonas sp. strain CSW-10.</title>
        <authorList>
            <person name="Chen W.-M."/>
        </authorList>
    </citation>
    <scope>NUCLEOTIDE SEQUENCE [LARGE SCALE GENOMIC DNA]</scope>
    <source>
        <strain evidence="13 14">CSW-10</strain>
    </source>
</reference>
<feature type="transmembrane region" description="Helical" evidence="12">
    <location>
        <begin position="70"/>
        <end position="88"/>
    </location>
</feature>
<evidence type="ECO:0000256" key="3">
    <source>
        <dbReference type="ARBA" id="ARBA00022519"/>
    </source>
</evidence>
<dbReference type="InterPro" id="IPR003691">
    <property type="entry name" value="FluC"/>
</dbReference>
<evidence type="ECO:0000256" key="12">
    <source>
        <dbReference type="HAMAP-Rule" id="MF_00454"/>
    </source>
</evidence>
<keyword evidence="2 12" id="KW-1003">Cell membrane</keyword>
<dbReference type="NCBIfam" id="TIGR00494">
    <property type="entry name" value="crcB"/>
    <property type="match status" value="1"/>
</dbReference>
<keyword evidence="6 12" id="KW-0915">Sodium</keyword>
<evidence type="ECO:0000256" key="8">
    <source>
        <dbReference type="ARBA" id="ARBA00023136"/>
    </source>
</evidence>
<dbReference type="EMBL" id="CP053015">
    <property type="protein sequence ID" value="QJQ33371.1"/>
    <property type="molecule type" value="Genomic_DNA"/>
</dbReference>
<evidence type="ECO:0000313" key="14">
    <source>
        <dbReference type="Proteomes" id="UP000503018"/>
    </source>
</evidence>
<evidence type="ECO:0000256" key="11">
    <source>
        <dbReference type="ARBA" id="ARBA00035585"/>
    </source>
</evidence>
<keyword evidence="8 12" id="KW-0472">Membrane</keyword>
<protein>
    <recommendedName>
        <fullName evidence="12">Fluoride-specific ion channel FluC</fullName>
    </recommendedName>
</protein>
<comment type="similarity">
    <text evidence="10 12">Belongs to the fluoride channel Fluc/FEX (TC 1.A.43) family.</text>
</comment>
<evidence type="ECO:0000256" key="2">
    <source>
        <dbReference type="ARBA" id="ARBA00022475"/>
    </source>
</evidence>
<feature type="transmembrane region" description="Helical" evidence="12">
    <location>
        <begin position="34"/>
        <end position="58"/>
    </location>
</feature>
<feature type="binding site" evidence="12">
    <location>
        <position position="78"/>
    </location>
    <ligand>
        <name>Na(+)</name>
        <dbReference type="ChEBI" id="CHEBI:29101"/>
        <note>structural</note>
    </ligand>
</feature>
<comment type="catalytic activity">
    <reaction evidence="11">
        <text>fluoride(in) = fluoride(out)</text>
        <dbReference type="Rhea" id="RHEA:76159"/>
        <dbReference type="ChEBI" id="CHEBI:17051"/>
    </reaction>
    <physiologicalReaction direction="left-to-right" evidence="11">
        <dbReference type="Rhea" id="RHEA:76160"/>
    </physiologicalReaction>
</comment>
<dbReference type="PANTHER" id="PTHR28259">
    <property type="entry name" value="FLUORIDE EXPORT PROTEIN 1-RELATED"/>
    <property type="match status" value="1"/>
</dbReference>
<proteinExistence type="inferred from homology"/>
<dbReference type="RefSeq" id="WP_169947561.1">
    <property type="nucleotide sequence ID" value="NZ_CP053015.1"/>
</dbReference>
<keyword evidence="12" id="KW-0813">Transport</keyword>
<keyword evidence="14" id="KW-1185">Reference proteome</keyword>
<evidence type="ECO:0000256" key="9">
    <source>
        <dbReference type="ARBA" id="ARBA00023303"/>
    </source>
</evidence>
<keyword evidence="3" id="KW-0997">Cell inner membrane</keyword>
<accession>A0A6M4B1S4</accession>
<dbReference type="HAMAP" id="MF_00454">
    <property type="entry name" value="FluC"/>
    <property type="match status" value="1"/>
</dbReference>
<evidence type="ECO:0000256" key="1">
    <source>
        <dbReference type="ARBA" id="ARBA00004651"/>
    </source>
</evidence>
<dbReference type="GO" id="GO:0140114">
    <property type="term" value="P:cellular detoxification of fluoride"/>
    <property type="evidence" value="ECO:0007669"/>
    <property type="project" value="UniProtKB-UniRule"/>
</dbReference>
<dbReference type="GO" id="GO:0062054">
    <property type="term" value="F:fluoride channel activity"/>
    <property type="evidence" value="ECO:0007669"/>
    <property type="project" value="UniProtKB-UniRule"/>
</dbReference>
<organism evidence="13 14">
    <name type="scientific">Sphingomonas lacunae</name>
    <dbReference type="NCBI Taxonomy" id="2698828"/>
    <lineage>
        <taxon>Bacteria</taxon>
        <taxon>Pseudomonadati</taxon>
        <taxon>Pseudomonadota</taxon>
        <taxon>Alphaproteobacteria</taxon>
        <taxon>Sphingomonadales</taxon>
        <taxon>Sphingomonadaceae</taxon>
        <taxon>Sphingomonas</taxon>
    </lineage>
</organism>
<sequence length="127" mass="13319">MSSTLIVMLGGALGAAMRYHLSRSATHWLSGGLLAGWPAATLLVNVSGSLAMGVLVGWLHRHGPAEPWRLLLGVGLLGGFTTFSAFSLETIGLIQSDRWLAAFVYIGLSVFLSLAGLLAGMNLVRAL</sequence>
<evidence type="ECO:0000256" key="7">
    <source>
        <dbReference type="ARBA" id="ARBA00023065"/>
    </source>
</evidence>
<comment type="activity regulation">
    <text evidence="12">Na(+) is not transported, but it plays an essential structural role and its presence is essential for fluoride channel function.</text>
</comment>
<feature type="transmembrane region" description="Helical" evidence="12">
    <location>
        <begin position="100"/>
        <end position="124"/>
    </location>
</feature>
<evidence type="ECO:0000313" key="13">
    <source>
        <dbReference type="EMBL" id="QJQ33371.1"/>
    </source>
</evidence>
<keyword evidence="9 12" id="KW-0407">Ion channel</keyword>
<keyword evidence="5 12" id="KW-1133">Transmembrane helix</keyword>
<evidence type="ECO:0000256" key="10">
    <source>
        <dbReference type="ARBA" id="ARBA00035120"/>
    </source>
</evidence>
<evidence type="ECO:0000256" key="4">
    <source>
        <dbReference type="ARBA" id="ARBA00022692"/>
    </source>
</evidence>